<dbReference type="AlphaFoldDB" id="A0A834NYJ0"/>
<gene>
    <name evidence="1" type="ORF">H0235_009331</name>
</gene>
<reference evidence="1" key="1">
    <citation type="journal article" date="2020" name="G3 (Bethesda)">
        <title>High-Quality Assemblies for Three Invasive Social Wasps from the &lt;i&gt;Vespula&lt;/i&gt; Genus.</title>
        <authorList>
            <person name="Harrop T.W.R."/>
            <person name="Guhlin J."/>
            <person name="McLaughlin G.M."/>
            <person name="Permina E."/>
            <person name="Stockwell P."/>
            <person name="Gilligan J."/>
            <person name="Le Lec M.F."/>
            <person name="Gruber M.A.M."/>
            <person name="Quinn O."/>
            <person name="Lovegrove M."/>
            <person name="Duncan E.J."/>
            <person name="Remnant E.J."/>
            <person name="Van Eeckhoven J."/>
            <person name="Graham B."/>
            <person name="Knapp R.A."/>
            <person name="Langford K.W."/>
            <person name="Kronenberg Z."/>
            <person name="Press M.O."/>
            <person name="Eacker S.M."/>
            <person name="Wilson-Rankin E.E."/>
            <person name="Purcell J."/>
            <person name="Lester P.J."/>
            <person name="Dearden P.K."/>
        </authorList>
    </citation>
    <scope>NUCLEOTIDE SEQUENCE</scope>
    <source>
        <strain evidence="1">Volc-1</strain>
    </source>
</reference>
<keyword evidence="2" id="KW-1185">Reference proteome</keyword>
<proteinExistence type="predicted"/>
<evidence type="ECO:0000313" key="2">
    <source>
        <dbReference type="Proteomes" id="UP000600918"/>
    </source>
</evidence>
<sequence length="109" mass="11657">MLISGNGSDGKGLSRLLTSPIISLVELFQERGEEAAIAIHDVVKSNIGSFEVTLCSHSVVCIAPRVETSDSACLLLDLRNAYPNVNRLLVPNNVACLHDDNLKDLISGV</sequence>
<dbReference type="EMBL" id="JACSDY010000008">
    <property type="protein sequence ID" value="KAF7421495.1"/>
    <property type="molecule type" value="Genomic_DNA"/>
</dbReference>
<protein>
    <submittedName>
        <fullName evidence="1">Uncharacterized protein</fullName>
    </submittedName>
</protein>
<evidence type="ECO:0000313" key="1">
    <source>
        <dbReference type="EMBL" id="KAF7421495.1"/>
    </source>
</evidence>
<dbReference type="Proteomes" id="UP000600918">
    <property type="component" value="Unassembled WGS sequence"/>
</dbReference>
<comment type="caution">
    <text evidence="1">The sequence shown here is derived from an EMBL/GenBank/DDBJ whole genome shotgun (WGS) entry which is preliminary data.</text>
</comment>
<accession>A0A834NYJ0</accession>
<name>A0A834NYJ0_VESPE</name>
<organism evidence="1 2">
    <name type="scientific">Vespula pensylvanica</name>
    <name type="common">Western yellow jacket</name>
    <name type="synonym">Wasp</name>
    <dbReference type="NCBI Taxonomy" id="30213"/>
    <lineage>
        <taxon>Eukaryota</taxon>
        <taxon>Metazoa</taxon>
        <taxon>Ecdysozoa</taxon>
        <taxon>Arthropoda</taxon>
        <taxon>Hexapoda</taxon>
        <taxon>Insecta</taxon>
        <taxon>Pterygota</taxon>
        <taxon>Neoptera</taxon>
        <taxon>Endopterygota</taxon>
        <taxon>Hymenoptera</taxon>
        <taxon>Apocrita</taxon>
        <taxon>Aculeata</taxon>
        <taxon>Vespoidea</taxon>
        <taxon>Vespidae</taxon>
        <taxon>Vespinae</taxon>
        <taxon>Vespula</taxon>
    </lineage>
</organism>